<protein>
    <submittedName>
        <fullName evidence="2">PepSY-associated membrane protein</fullName>
    </submittedName>
</protein>
<proteinExistence type="predicted"/>
<evidence type="ECO:0000313" key="2">
    <source>
        <dbReference type="EMBL" id="GAC03024.1"/>
    </source>
</evidence>
<dbReference type="EMBL" id="BAEK01000005">
    <property type="protein sequence ID" value="GAC03024.1"/>
    <property type="molecule type" value="Genomic_DNA"/>
</dbReference>
<feature type="transmembrane region" description="Helical" evidence="1">
    <location>
        <begin position="432"/>
        <end position="450"/>
    </location>
</feature>
<feature type="transmembrane region" description="Helical" evidence="1">
    <location>
        <begin position="335"/>
        <end position="356"/>
    </location>
</feature>
<reference evidence="2 3" key="1">
    <citation type="journal article" date="2014" name="Environ. Microbiol.">
        <title>Comparative genomics of the marine bacterial genus Glaciecola reveals the high degree of genomic diversity and genomic characteristic for cold adaptation.</title>
        <authorList>
            <person name="Qin Q.L."/>
            <person name="Xie B.B."/>
            <person name="Yu Y."/>
            <person name="Shu Y.L."/>
            <person name="Rong J.C."/>
            <person name="Zhang Y.J."/>
            <person name="Zhao D.L."/>
            <person name="Chen X.L."/>
            <person name="Zhang X.Y."/>
            <person name="Chen B."/>
            <person name="Zhou B.C."/>
            <person name="Zhang Y.Z."/>
        </authorList>
    </citation>
    <scope>NUCLEOTIDE SEQUENCE [LARGE SCALE GENOMIC DNA]</scope>
    <source>
        <strain evidence="2 3">NO2</strain>
    </source>
</reference>
<keyword evidence="1" id="KW-0472">Membrane</keyword>
<dbReference type="PANTHER" id="PTHR34219:SF4">
    <property type="entry name" value="PEPSY DOMAIN-CONTAINING PROTEIN"/>
    <property type="match status" value="1"/>
</dbReference>
<feature type="transmembrane region" description="Helical" evidence="1">
    <location>
        <begin position="462"/>
        <end position="485"/>
    </location>
</feature>
<feature type="transmembrane region" description="Helical" evidence="1">
    <location>
        <begin position="406"/>
        <end position="425"/>
    </location>
</feature>
<feature type="transmembrane region" description="Helical" evidence="1">
    <location>
        <begin position="179"/>
        <end position="207"/>
    </location>
</feature>
<name>A0ABQ0I132_9ALTE</name>
<feature type="transmembrane region" description="Helical" evidence="1">
    <location>
        <begin position="137"/>
        <end position="158"/>
    </location>
</feature>
<dbReference type="InterPro" id="IPR005625">
    <property type="entry name" value="PepSY-ass_TM"/>
</dbReference>
<accession>A0ABQ0I132</accession>
<organism evidence="2 3">
    <name type="scientific">Paraglaciecola agarilytica NO2</name>
    <dbReference type="NCBI Taxonomy" id="1125747"/>
    <lineage>
        <taxon>Bacteria</taxon>
        <taxon>Pseudomonadati</taxon>
        <taxon>Pseudomonadota</taxon>
        <taxon>Gammaproteobacteria</taxon>
        <taxon>Alteromonadales</taxon>
        <taxon>Alteromonadaceae</taxon>
        <taxon>Paraglaciecola</taxon>
    </lineage>
</organism>
<feature type="transmembrane region" description="Helical" evidence="1">
    <location>
        <begin position="12"/>
        <end position="36"/>
    </location>
</feature>
<feature type="transmembrane region" description="Helical" evidence="1">
    <location>
        <begin position="376"/>
        <end position="394"/>
    </location>
</feature>
<dbReference type="Pfam" id="PF03929">
    <property type="entry name" value="PepSY_TM"/>
    <property type="match status" value="1"/>
</dbReference>
<keyword evidence="1" id="KW-1133">Transmembrane helix</keyword>
<dbReference type="RefSeq" id="WP_008301867.1">
    <property type="nucleotide sequence ID" value="NZ_BAEK01000005.1"/>
</dbReference>
<keyword evidence="1" id="KW-0812">Transmembrane</keyword>
<keyword evidence="3" id="KW-1185">Reference proteome</keyword>
<sequence>MKPDFRKSMVWLHTYSGLVLGWLLFTIFFTGTLSYFNPEITQWMQPELQQVASSQNSVNRSLTVLHEKGVNADTWRIYLPSERTQKWIIQWRHGRDSHSLDLGASLGSILMPRETAGGNFFRIFHYTLQLRGYGGRYIAGIAAMFMLVAVFSGIFTHRRFFRDFFTLRTGKLLKTLTDFHALAGIITIPFCVMICASGIMIYVIMYIPWSAEHFAGGERQLSRSLSPGLSQLDSTAPKAQPLIDFSVIQKRVNQQWPGEKQIAVITFEQPYRASGRIIVHRVNEHTLSSQSERLVFSSHSGEPLPSYPPASTAANVRRVFFGLHEAHFASTALRWLLFLLGLLSSVLIASGLVIWLSKRLEKVKKRHIGHAVVERLNIAAISGLPLATAAYFMSNRVISLGVDNRAFIEVQVFLWVWLGCLLHSVMRPARQAWIEQLLVIAALCLSLPLLDIYQDPARFTRALFAWNSIYLGFYLFMFFSAFLSFKTARWLQTKPKIATPEKATPQIATPETARLRAGRKA</sequence>
<gene>
    <name evidence="2" type="ORF">GAGA_0159</name>
</gene>
<dbReference type="Proteomes" id="UP000008372">
    <property type="component" value="Unassembled WGS sequence"/>
</dbReference>
<evidence type="ECO:0000313" key="3">
    <source>
        <dbReference type="Proteomes" id="UP000008372"/>
    </source>
</evidence>
<evidence type="ECO:0000256" key="1">
    <source>
        <dbReference type="SAM" id="Phobius"/>
    </source>
</evidence>
<comment type="caution">
    <text evidence="2">The sequence shown here is derived from an EMBL/GenBank/DDBJ whole genome shotgun (WGS) entry which is preliminary data.</text>
</comment>
<dbReference type="PANTHER" id="PTHR34219">
    <property type="entry name" value="IRON-REGULATED INNER MEMBRANE PROTEIN-RELATED"/>
    <property type="match status" value="1"/>
</dbReference>